<comment type="caution">
    <text evidence="1">The sequence shown here is derived from an EMBL/GenBank/DDBJ whole genome shotgun (WGS) entry which is preliminary data.</text>
</comment>
<keyword evidence="2" id="KW-1185">Reference proteome</keyword>
<accession>A0ACC2FH70</accession>
<sequence>MRENNEDAQADMDQTVIGIYVMKTQSLDVDQSPEDVGIVVEGVQVLQELEDFGQACALLFGVIYVLNLSYPSDLRTRDFMCHTNANNTIKR</sequence>
<name>A0ACC2FH70_DALPE</name>
<evidence type="ECO:0000313" key="2">
    <source>
        <dbReference type="Proteomes" id="UP001157502"/>
    </source>
</evidence>
<dbReference type="EMBL" id="CM055755">
    <property type="protein sequence ID" value="KAJ7990691.1"/>
    <property type="molecule type" value="Genomic_DNA"/>
</dbReference>
<dbReference type="Proteomes" id="UP001157502">
    <property type="component" value="Chromosome 28"/>
</dbReference>
<protein>
    <submittedName>
        <fullName evidence="1">Uncharacterized protein</fullName>
    </submittedName>
</protein>
<evidence type="ECO:0000313" key="1">
    <source>
        <dbReference type="EMBL" id="KAJ7990691.1"/>
    </source>
</evidence>
<gene>
    <name evidence="1" type="ORF">DPEC_G00303020</name>
</gene>
<proteinExistence type="predicted"/>
<reference evidence="1" key="1">
    <citation type="submission" date="2021-05" db="EMBL/GenBank/DDBJ databases">
        <authorList>
            <person name="Pan Q."/>
            <person name="Jouanno E."/>
            <person name="Zahm M."/>
            <person name="Klopp C."/>
            <person name="Cabau C."/>
            <person name="Louis A."/>
            <person name="Berthelot C."/>
            <person name="Parey E."/>
            <person name="Roest Crollius H."/>
            <person name="Montfort J."/>
            <person name="Robinson-Rechavi M."/>
            <person name="Bouchez O."/>
            <person name="Lampietro C."/>
            <person name="Lopez Roques C."/>
            <person name="Donnadieu C."/>
            <person name="Postlethwait J."/>
            <person name="Bobe J."/>
            <person name="Dillon D."/>
            <person name="Chandos A."/>
            <person name="von Hippel F."/>
            <person name="Guiguen Y."/>
        </authorList>
    </citation>
    <scope>NUCLEOTIDE SEQUENCE</scope>
    <source>
        <strain evidence="1">YG-Jan2019</strain>
    </source>
</reference>
<organism evidence="1 2">
    <name type="scientific">Dallia pectoralis</name>
    <name type="common">Alaska blackfish</name>
    <dbReference type="NCBI Taxonomy" id="75939"/>
    <lineage>
        <taxon>Eukaryota</taxon>
        <taxon>Metazoa</taxon>
        <taxon>Chordata</taxon>
        <taxon>Craniata</taxon>
        <taxon>Vertebrata</taxon>
        <taxon>Euteleostomi</taxon>
        <taxon>Actinopterygii</taxon>
        <taxon>Neopterygii</taxon>
        <taxon>Teleostei</taxon>
        <taxon>Protacanthopterygii</taxon>
        <taxon>Esociformes</taxon>
        <taxon>Umbridae</taxon>
        <taxon>Dallia</taxon>
    </lineage>
</organism>